<name>A0ABN0BYK2_9LIST</name>
<protein>
    <submittedName>
        <fullName evidence="1">Phytoene dehydrogenase, putative</fullName>
    </submittedName>
</protein>
<dbReference type="EMBL" id="ADXF01000507">
    <property type="protein sequence ID" value="EFR88212.1"/>
    <property type="molecule type" value="Genomic_DNA"/>
</dbReference>
<dbReference type="Proteomes" id="UP000003412">
    <property type="component" value="Chromosome"/>
</dbReference>
<reference evidence="1 2" key="1">
    <citation type="journal article" date="2010" name="Microbiol. Resour. Announc.">
        <title>Comparative genomics of the bacterial genus Listeria: Genome evolution is characterized by limited gene acquisition and limited gene loss.</title>
        <authorList>
            <person name="den Bakker H.C."/>
            <person name="Cummings C.A."/>
            <person name="Ferreira V."/>
            <person name="Vatta P."/>
            <person name="Orsi R.H."/>
            <person name="Degoricija L."/>
            <person name="Barker M."/>
            <person name="Petrauskene O."/>
            <person name="Furtado M.R."/>
            <person name="Wiedmann M."/>
        </authorList>
    </citation>
    <scope>NUCLEOTIDE SEQUENCE [LARGE SCALE GENOMIC DNA]</scope>
    <source>
        <strain evidence="1 2">FSL S4-120</strain>
    </source>
</reference>
<evidence type="ECO:0000313" key="2">
    <source>
        <dbReference type="Proteomes" id="UP000003412"/>
    </source>
</evidence>
<sequence length="101" mass="11705">LILDTVKERLDVPDLEDYIEEEYIITPTDWEKKYHVKYGAIFGLQHLWRQHGFLHPSKKSPNFKNLFVIGAGAMSGSSLPFIIENAQIATQKFLQKEKKSE</sequence>
<keyword evidence="2" id="KW-1185">Reference proteome</keyword>
<dbReference type="PANTHER" id="PTHR43734">
    <property type="entry name" value="PHYTOENE DESATURASE"/>
    <property type="match status" value="1"/>
</dbReference>
<comment type="caution">
    <text evidence="1">The sequence shown here is derived from an EMBL/GenBank/DDBJ whole genome shotgun (WGS) entry which is preliminary data.</text>
</comment>
<proteinExistence type="predicted"/>
<evidence type="ECO:0000313" key="1">
    <source>
        <dbReference type="EMBL" id="EFR88212.1"/>
    </source>
</evidence>
<gene>
    <name evidence="1" type="ORF">NT05LM_1215</name>
</gene>
<organism evidence="1 2">
    <name type="scientific">Listeria marthii FSL S4-120</name>
    <dbReference type="NCBI Taxonomy" id="702457"/>
    <lineage>
        <taxon>Bacteria</taxon>
        <taxon>Bacillati</taxon>
        <taxon>Bacillota</taxon>
        <taxon>Bacilli</taxon>
        <taxon>Bacillales</taxon>
        <taxon>Listeriaceae</taxon>
        <taxon>Listeria</taxon>
    </lineage>
</organism>
<dbReference type="PANTHER" id="PTHR43734:SF1">
    <property type="entry name" value="PHYTOENE DESATURASE"/>
    <property type="match status" value="1"/>
</dbReference>
<feature type="non-terminal residue" evidence="1">
    <location>
        <position position="1"/>
    </location>
</feature>
<accession>A0ABN0BYK2</accession>